<dbReference type="SUPFAM" id="SSF46785">
    <property type="entry name" value="Winged helix' DNA-binding domain"/>
    <property type="match status" value="1"/>
</dbReference>
<dbReference type="InterPro" id="IPR050679">
    <property type="entry name" value="Bact_HTH_transcr_reg"/>
</dbReference>
<feature type="domain" description="HTH gntR-type" evidence="4">
    <location>
        <begin position="43"/>
        <end position="111"/>
    </location>
</feature>
<dbReference type="Pfam" id="PF00392">
    <property type="entry name" value="GntR"/>
    <property type="match status" value="1"/>
</dbReference>
<dbReference type="GO" id="GO:0003677">
    <property type="term" value="F:DNA binding"/>
    <property type="evidence" value="ECO:0007669"/>
    <property type="project" value="UniProtKB-KW"/>
</dbReference>
<dbReference type="SUPFAM" id="SSF64288">
    <property type="entry name" value="Chorismate lyase-like"/>
    <property type="match status" value="1"/>
</dbReference>
<gene>
    <name evidence="5" type="ORF">C7B46_02265</name>
</gene>
<organism evidence="5 6">
    <name type="scientific">Sulfobacillus benefaciens</name>
    <dbReference type="NCBI Taxonomy" id="453960"/>
    <lineage>
        <taxon>Bacteria</taxon>
        <taxon>Bacillati</taxon>
        <taxon>Bacillota</taxon>
        <taxon>Clostridia</taxon>
        <taxon>Eubacteriales</taxon>
        <taxon>Clostridiales Family XVII. Incertae Sedis</taxon>
        <taxon>Sulfobacillus</taxon>
    </lineage>
</organism>
<dbReference type="Gene3D" id="3.40.1410.10">
    <property type="entry name" value="Chorismate lyase-like"/>
    <property type="match status" value="1"/>
</dbReference>
<dbReference type="PROSITE" id="PS50949">
    <property type="entry name" value="HTH_GNTR"/>
    <property type="match status" value="1"/>
</dbReference>
<dbReference type="EMBL" id="PXYW01000004">
    <property type="protein sequence ID" value="PSR35007.1"/>
    <property type="molecule type" value="Genomic_DNA"/>
</dbReference>
<dbReference type="InterPro" id="IPR036390">
    <property type="entry name" value="WH_DNA-bd_sf"/>
</dbReference>
<dbReference type="Gene3D" id="1.10.10.10">
    <property type="entry name" value="Winged helix-like DNA-binding domain superfamily/Winged helix DNA-binding domain"/>
    <property type="match status" value="1"/>
</dbReference>
<dbReference type="InterPro" id="IPR036388">
    <property type="entry name" value="WH-like_DNA-bd_sf"/>
</dbReference>
<dbReference type="AlphaFoldDB" id="A0A2T2XKJ5"/>
<dbReference type="SMART" id="SM00866">
    <property type="entry name" value="UTRA"/>
    <property type="match status" value="1"/>
</dbReference>
<dbReference type="SMART" id="SM00345">
    <property type="entry name" value="HTH_GNTR"/>
    <property type="match status" value="1"/>
</dbReference>
<dbReference type="Proteomes" id="UP000242972">
    <property type="component" value="Unassembled WGS sequence"/>
</dbReference>
<dbReference type="InterPro" id="IPR028978">
    <property type="entry name" value="Chorismate_lyase_/UTRA_dom_sf"/>
</dbReference>
<keyword evidence="1" id="KW-0805">Transcription regulation</keyword>
<sequence>MWLCVLIIFNQEHLSFDNSMNCQVGGPPLNTSITDTENPYLHVPKYFRIQRELWDNIQQRRWLPGAPIPSETELCQQYQVSRGTIRRALDELDRQGLIIRSPGKSTVVNMPKIPLLASGFRTDIAKKGLIPGTQVLTISQVITPQDIADLLQVPHSTPVLLIERVISADGIPIIVESAHISRPSDPVTPKEVETTSLLELIPQKCHVFLSKAVESYEPILLSAEQAHLLQTSKGALAIRDQAVLFDLQNVPLYVSTAIVRGDKARIVTETSFQVHPET</sequence>
<keyword evidence="2" id="KW-0238">DNA-binding</keyword>
<dbReference type="Pfam" id="PF07702">
    <property type="entry name" value="UTRA"/>
    <property type="match status" value="1"/>
</dbReference>
<reference evidence="5 6" key="1">
    <citation type="journal article" date="2014" name="BMC Genomics">
        <title>Comparison of environmental and isolate Sulfobacillus genomes reveals diverse carbon, sulfur, nitrogen, and hydrogen metabolisms.</title>
        <authorList>
            <person name="Justice N.B."/>
            <person name="Norman A."/>
            <person name="Brown C.T."/>
            <person name="Singh A."/>
            <person name="Thomas B.C."/>
            <person name="Banfield J.F."/>
        </authorList>
    </citation>
    <scope>NUCLEOTIDE SEQUENCE [LARGE SCALE GENOMIC DNA]</scope>
    <source>
        <strain evidence="5">AMDSBA4</strain>
    </source>
</reference>
<evidence type="ECO:0000313" key="5">
    <source>
        <dbReference type="EMBL" id="PSR35007.1"/>
    </source>
</evidence>
<evidence type="ECO:0000259" key="4">
    <source>
        <dbReference type="PROSITE" id="PS50949"/>
    </source>
</evidence>
<dbReference type="InterPro" id="IPR011663">
    <property type="entry name" value="UTRA"/>
</dbReference>
<dbReference type="PANTHER" id="PTHR44846">
    <property type="entry name" value="MANNOSYL-D-GLYCERATE TRANSPORT/METABOLISM SYSTEM REPRESSOR MNGR-RELATED"/>
    <property type="match status" value="1"/>
</dbReference>
<comment type="caution">
    <text evidence="5">The sequence shown here is derived from an EMBL/GenBank/DDBJ whole genome shotgun (WGS) entry which is preliminary data.</text>
</comment>
<keyword evidence="3" id="KW-0804">Transcription</keyword>
<dbReference type="CDD" id="cd07377">
    <property type="entry name" value="WHTH_GntR"/>
    <property type="match status" value="1"/>
</dbReference>
<evidence type="ECO:0000313" key="6">
    <source>
        <dbReference type="Proteomes" id="UP000242972"/>
    </source>
</evidence>
<dbReference type="PRINTS" id="PR00035">
    <property type="entry name" value="HTHGNTR"/>
</dbReference>
<dbReference type="InterPro" id="IPR000524">
    <property type="entry name" value="Tscrpt_reg_HTH_GntR"/>
</dbReference>
<name>A0A2T2XKJ5_9FIRM</name>
<evidence type="ECO:0000256" key="1">
    <source>
        <dbReference type="ARBA" id="ARBA00023015"/>
    </source>
</evidence>
<proteinExistence type="predicted"/>
<accession>A0A2T2XKJ5</accession>
<evidence type="ECO:0000256" key="3">
    <source>
        <dbReference type="ARBA" id="ARBA00023163"/>
    </source>
</evidence>
<dbReference type="GO" id="GO:0045892">
    <property type="term" value="P:negative regulation of DNA-templated transcription"/>
    <property type="evidence" value="ECO:0007669"/>
    <property type="project" value="TreeGrafter"/>
</dbReference>
<dbReference type="GO" id="GO:0003700">
    <property type="term" value="F:DNA-binding transcription factor activity"/>
    <property type="evidence" value="ECO:0007669"/>
    <property type="project" value="InterPro"/>
</dbReference>
<evidence type="ECO:0000256" key="2">
    <source>
        <dbReference type="ARBA" id="ARBA00023125"/>
    </source>
</evidence>
<protein>
    <recommendedName>
        <fullName evidence="4">HTH gntR-type domain-containing protein</fullName>
    </recommendedName>
</protein>
<dbReference type="PANTHER" id="PTHR44846:SF1">
    <property type="entry name" value="MANNOSYL-D-GLYCERATE TRANSPORT_METABOLISM SYSTEM REPRESSOR MNGR-RELATED"/>
    <property type="match status" value="1"/>
</dbReference>